<dbReference type="SUPFAM" id="SSF52317">
    <property type="entry name" value="Class I glutamine amidotransferase-like"/>
    <property type="match status" value="1"/>
</dbReference>
<comment type="caution">
    <text evidence="13">The sequence shown here is derived from an EMBL/GenBank/DDBJ whole genome shotgun (WGS) entry which is preliminary data.</text>
</comment>
<gene>
    <name evidence="10 13" type="primary">hisH</name>
    <name evidence="13" type="ORF">IAD24_07370</name>
</gene>
<evidence type="ECO:0000256" key="1">
    <source>
        <dbReference type="ARBA" id="ARBA00005091"/>
    </source>
</evidence>
<dbReference type="InterPro" id="IPR017926">
    <property type="entry name" value="GATASE"/>
</dbReference>
<proteinExistence type="inferred from homology"/>
<evidence type="ECO:0000256" key="4">
    <source>
        <dbReference type="ARBA" id="ARBA00022801"/>
    </source>
</evidence>
<dbReference type="GO" id="GO:0004359">
    <property type="term" value="F:glutaminase activity"/>
    <property type="evidence" value="ECO:0007669"/>
    <property type="project" value="UniProtKB-EC"/>
</dbReference>
<dbReference type="NCBIfam" id="TIGR01855">
    <property type="entry name" value="IMP_synth_hisH"/>
    <property type="match status" value="1"/>
</dbReference>
<comment type="subcellular location">
    <subcellularLocation>
        <location evidence="10">Cytoplasm</location>
    </subcellularLocation>
</comment>
<keyword evidence="6 10" id="KW-0368">Histidine biosynthesis</keyword>
<evidence type="ECO:0000313" key="13">
    <source>
        <dbReference type="EMBL" id="HIU94957.1"/>
    </source>
</evidence>
<dbReference type="GO" id="GO:0005737">
    <property type="term" value="C:cytoplasm"/>
    <property type="evidence" value="ECO:0007669"/>
    <property type="project" value="UniProtKB-SubCell"/>
</dbReference>
<keyword evidence="10" id="KW-0963">Cytoplasm</keyword>
<dbReference type="GO" id="GO:0000105">
    <property type="term" value="P:L-histidine biosynthetic process"/>
    <property type="evidence" value="ECO:0007669"/>
    <property type="project" value="UniProtKB-UniRule"/>
</dbReference>
<dbReference type="PANTHER" id="PTHR42701">
    <property type="entry name" value="IMIDAZOLE GLYCEROL PHOSPHATE SYNTHASE SUBUNIT HISH"/>
    <property type="match status" value="1"/>
</dbReference>
<reference evidence="13" key="2">
    <citation type="journal article" date="2021" name="PeerJ">
        <title>Extensive microbial diversity within the chicken gut microbiome revealed by metagenomics and culture.</title>
        <authorList>
            <person name="Gilroy R."/>
            <person name="Ravi A."/>
            <person name="Getino M."/>
            <person name="Pursley I."/>
            <person name="Horton D.L."/>
            <person name="Alikhan N.F."/>
            <person name="Baker D."/>
            <person name="Gharbi K."/>
            <person name="Hall N."/>
            <person name="Watson M."/>
            <person name="Adriaenssens E.M."/>
            <person name="Foster-Nyarko E."/>
            <person name="Jarju S."/>
            <person name="Secka A."/>
            <person name="Antonio M."/>
            <person name="Oren A."/>
            <person name="Chaudhuri R.R."/>
            <person name="La Ragione R."/>
            <person name="Hildebrand F."/>
            <person name="Pallen M.J."/>
        </authorList>
    </citation>
    <scope>NUCLEOTIDE SEQUENCE</scope>
    <source>
        <strain evidence="13">ChiGjej2B2-16831</strain>
    </source>
</reference>
<feature type="active site" description="Nucleophile" evidence="10 11">
    <location>
        <position position="81"/>
    </location>
</feature>
<evidence type="ECO:0000256" key="3">
    <source>
        <dbReference type="ARBA" id="ARBA00022605"/>
    </source>
</evidence>
<feature type="domain" description="Glutamine amidotransferase" evidence="12">
    <location>
        <begin position="7"/>
        <end position="203"/>
    </location>
</feature>
<dbReference type="HAMAP" id="MF_00278">
    <property type="entry name" value="HisH"/>
    <property type="match status" value="1"/>
</dbReference>
<evidence type="ECO:0000256" key="8">
    <source>
        <dbReference type="ARBA" id="ARBA00047838"/>
    </source>
</evidence>
<feature type="active site" evidence="10 11">
    <location>
        <position position="188"/>
    </location>
</feature>
<comment type="pathway">
    <text evidence="1 10">Amino-acid biosynthesis; L-histidine biosynthesis; L-histidine from 5-phospho-alpha-D-ribose 1-diphosphate: step 5/9.</text>
</comment>
<dbReference type="InterPro" id="IPR010139">
    <property type="entry name" value="Imidazole-glycPsynth_HisH"/>
</dbReference>
<evidence type="ECO:0000256" key="7">
    <source>
        <dbReference type="ARBA" id="ARBA00023239"/>
    </source>
</evidence>
<organism evidence="13 14">
    <name type="scientific">Candidatus Aphodomorpha intestinavium</name>
    <dbReference type="NCBI Taxonomy" id="2840672"/>
    <lineage>
        <taxon>Bacteria</taxon>
        <taxon>Bacillati</taxon>
        <taxon>Bacillota</taxon>
        <taxon>Clostridia</taxon>
        <taxon>Eubacteriales</taxon>
        <taxon>Candidatus Aphodomorpha</taxon>
    </lineage>
</organism>
<keyword evidence="7 10" id="KW-0456">Lyase</keyword>
<dbReference type="Proteomes" id="UP000824128">
    <property type="component" value="Unassembled WGS sequence"/>
</dbReference>
<comment type="function">
    <text evidence="10">IGPS catalyzes the conversion of PRFAR and glutamine to IGP, AICAR and glutamate. The HisH subunit catalyzes the hydrolysis of glutamine to glutamate and ammonia as part of the synthesis of IGP and AICAR. The resulting ammonia molecule is channeled to the active site of HisF.</text>
</comment>
<evidence type="ECO:0000256" key="11">
    <source>
        <dbReference type="PIRSR" id="PIRSR000495-1"/>
    </source>
</evidence>
<feature type="active site" evidence="10 11">
    <location>
        <position position="190"/>
    </location>
</feature>
<evidence type="ECO:0000313" key="14">
    <source>
        <dbReference type="Proteomes" id="UP000824128"/>
    </source>
</evidence>
<evidence type="ECO:0000256" key="2">
    <source>
        <dbReference type="ARBA" id="ARBA00011152"/>
    </source>
</evidence>
<dbReference type="Pfam" id="PF00117">
    <property type="entry name" value="GATase"/>
    <property type="match status" value="1"/>
</dbReference>
<dbReference type="EMBL" id="DVNZ01000233">
    <property type="protein sequence ID" value="HIU94957.1"/>
    <property type="molecule type" value="Genomic_DNA"/>
</dbReference>
<dbReference type="GO" id="GO:0000107">
    <property type="term" value="F:imidazoleglycerol-phosphate synthase activity"/>
    <property type="evidence" value="ECO:0007669"/>
    <property type="project" value="UniProtKB-UniRule"/>
</dbReference>
<keyword evidence="4 10" id="KW-0378">Hydrolase</keyword>
<evidence type="ECO:0000256" key="5">
    <source>
        <dbReference type="ARBA" id="ARBA00022962"/>
    </source>
</evidence>
<protein>
    <recommendedName>
        <fullName evidence="10">Imidazole glycerol phosphate synthase subunit HisH</fullName>
        <ecNumber evidence="10">4.3.2.10</ecNumber>
    </recommendedName>
    <alternativeName>
        <fullName evidence="10">IGP synthase glutaminase subunit</fullName>
        <ecNumber evidence="10">3.5.1.2</ecNumber>
    </alternativeName>
    <alternativeName>
        <fullName evidence="10">IGP synthase subunit HisH</fullName>
    </alternativeName>
    <alternativeName>
        <fullName evidence="10">ImGP synthase subunit HisH</fullName>
        <shortName evidence="10">IGPS subunit HisH</shortName>
    </alternativeName>
</protein>
<dbReference type="PANTHER" id="PTHR42701:SF1">
    <property type="entry name" value="IMIDAZOLE GLYCEROL PHOSPHATE SYNTHASE SUBUNIT HISH"/>
    <property type="match status" value="1"/>
</dbReference>
<evidence type="ECO:0000256" key="6">
    <source>
        <dbReference type="ARBA" id="ARBA00023102"/>
    </source>
</evidence>
<keyword evidence="5 10" id="KW-0315">Glutamine amidotransferase</keyword>
<evidence type="ECO:0000256" key="10">
    <source>
        <dbReference type="HAMAP-Rule" id="MF_00278"/>
    </source>
</evidence>
<name>A0A9D1N580_9FIRM</name>
<comment type="subunit">
    <text evidence="2 10">Heterodimer of HisH and HisF.</text>
</comment>
<keyword evidence="3 10" id="KW-0028">Amino-acid biosynthesis</keyword>
<evidence type="ECO:0000256" key="9">
    <source>
        <dbReference type="ARBA" id="ARBA00049534"/>
    </source>
</evidence>
<dbReference type="PIRSF" id="PIRSF000495">
    <property type="entry name" value="Amidotransf_hisH"/>
    <property type="match status" value="1"/>
</dbReference>
<dbReference type="Gene3D" id="3.40.50.880">
    <property type="match status" value="1"/>
</dbReference>
<sequence>MGGLAVVEYGVGNLFSLGASLRHIGCAAAVTADARALDAADGIILPGVGAFGDAADRLRAAGLFEPLRALGRAGKPILGICLGMQLLFDRSSEFGAHEGLGLIAGTVEPLRGDVPEACKVPAIGWNALHLLRPEDPLLAGCREGECVYFVHSYYAKHCEASLVATAEYGGVAVPALVRSGSVAGAQFHPEKSGAAGLAMLRAFAASCGALDGEV</sequence>
<comment type="catalytic activity">
    <reaction evidence="8 10">
        <text>5-[(5-phospho-1-deoxy-D-ribulos-1-ylimino)methylamino]-1-(5-phospho-beta-D-ribosyl)imidazole-4-carboxamide + L-glutamine = D-erythro-1-(imidazol-4-yl)glycerol 3-phosphate + 5-amino-1-(5-phospho-beta-D-ribosyl)imidazole-4-carboxamide + L-glutamate + H(+)</text>
        <dbReference type="Rhea" id="RHEA:24793"/>
        <dbReference type="ChEBI" id="CHEBI:15378"/>
        <dbReference type="ChEBI" id="CHEBI:29985"/>
        <dbReference type="ChEBI" id="CHEBI:58278"/>
        <dbReference type="ChEBI" id="CHEBI:58359"/>
        <dbReference type="ChEBI" id="CHEBI:58475"/>
        <dbReference type="ChEBI" id="CHEBI:58525"/>
        <dbReference type="EC" id="4.3.2.10"/>
    </reaction>
</comment>
<dbReference type="GO" id="GO:0016829">
    <property type="term" value="F:lyase activity"/>
    <property type="evidence" value="ECO:0007669"/>
    <property type="project" value="UniProtKB-KW"/>
</dbReference>
<evidence type="ECO:0000259" key="12">
    <source>
        <dbReference type="Pfam" id="PF00117"/>
    </source>
</evidence>
<reference evidence="13" key="1">
    <citation type="submission" date="2020-10" db="EMBL/GenBank/DDBJ databases">
        <authorList>
            <person name="Gilroy R."/>
        </authorList>
    </citation>
    <scope>NUCLEOTIDE SEQUENCE</scope>
    <source>
        <strain evidence="13">ChiGjej2B2-16831</strain>
    </source>
</reference>
<dbReference type="EC" id="3.5.1.2" evidence="10"/>
<dbReference type="InterPro" id="IPR029062">
    <property type="entry name" value="Class_I_gatase-like"/>
</dbReference>
<dbReference type="PROSITE" id="PS51273">
    <property type="entry name" value="GATASE_TYPE_1"/>
    <property type="match status" value="1"/>
</dbReference>
<dbReference type="AlphaFoldDB" id="A0A9D1N580"/>
<dbReference type="EC" id="4.3.2.10" evidence="10"/>
<accession>A0A9D1N580</accession>
<comment type="catalytic activity">
    <reaction evidence="9 10">
        <text>L-glutamine + H2O = L-glutamate + NH4(+)</text>
        <dbReference type="Rhea" id="RHEA:15889"/>
        <dbReference type="ChEBI" id="CHEBI:15377"/>
        <dbReference type="ChEBI" id="CHEBI:28938"/>
        <dbReference type="ChEBI" id="CHEBI:29985"/>
        <dbReference type="ChEBI" id="CHEBI:58359"/>
        <dbReference type="EC" id="3.5.1.2"/>
    </reaction>
</comment>